<keyword evidence="2" id="KW-1185">Reference proteome</keyword>
<dbReference type="RefSeq" id="WP_183512819.1">
    <property type="nucleotide sequence ID" value="NZ_BAABGK010000018.1"/>
</dbReference>
<accession>A0A839QZ72</accession>
<organism evidence="1 2">
    <name type="scientific">Paeniglutamicibacter cryotolerans</name>
    <dbReference type="NCBI Taxonomy" id="670079"/>
    <lineage>
        <taxon>Bacteria</taxon>
        <taxon>Bacillati</taxon>
        <taxon>Actinomycetota</taxon>
        <taxon>Actinomycetes</taxon>
        <taxon>Micrococcales</taxon>
        <taxon>Micrococcaceae</taxon>
        <taxon>Paeniglutamicibacter</taxon>
    </lineage>
</organism>
<sequence>MMENKIGATTFSTDTAGRFEYLVLTVHPGESIADARRRVVEHAEYGKWELTCTRIYVGGLRRYWMRRRVMRVKGTLNVIA</sequence>
<reference evidence="1 2" key="1">
    <citation type="submission" date="2020-08" db="EMBL/GenBank/DDBJ databases">
        <title>Sequencing the genomes of 1000 actinobacteria strains.</title>
        <authorList>
            <person name="Klenk H.-P."/>
        </authorList>
    </citation>
    <scope>NUCLEOTIDE SEQUENCE [LARGE SCALE GENOMIC DNA]</scope>
    <source>
        <strain evidence="1 2">DSM 22826</strain>
    </source>
</reference>
<proteinExistence type="predicted"/>
<dbReference type="Pfam" id="PF18963">
    <property type="entry name" value="DUF5703"/>
    <property type="match status" value="1"/>
</dbReference>
<gene>
    <name evidence="1" type="ORF">E9229_003518</name>
</gene>
<dbReference type="EMBL" id="JACHVS010000002">
    <property type="protein sequence ID" value="MBB2997271.1"/>
    <property type="molecule type" value="Genomic_DNA"/>
</dbReference>
<evidence type="ECO:0000313" key="2">
    <source>
        <dbReference type="Proteomes" id="UP000523000"/>
    </source>
</evidence>
<dbReference type="AlphaFoldDB" id="A0A839QZ72"/>
<comment type="caution">
    <text evidence="1">The sequence shown here is derived from an EMBL/GenBank/DDBJ whole genome shotgun (WGS) entry which is preliminary data.</text>
</comment>
<dbReference type="InterPro" id="IPR043758">
    <property type="entry name" value="DUF5703"/>
</dbReference>
<dbReference type="Proteomes" id="UP000523000">
    <property type="component" value="Unassembled WGS sequence"/>
</dbReference>
<protein>
    <submittedName>
        <fullName evidence="1">Uncharacterized protein</fullName>
    </submittedName>
</protein>
<evidence type="ECO:0000313" key="1">
    <source>
        <dbReference type="EMBL" id="MBB2997271.1"/>
    </source>
</evidence>
<name>A0A839QZ72_9MICC</name>